<evidence type="ECO:0000256" key="1">
    <source>
        <dbReference type="ARBA" id="ARBA00004571"/>
    </source>
</evidence>
<keyword evidence="6 11" id="KW-0798">TonB box</keyword>
<evidence type="ECO:0000256" key="3">
    <source>
        <dbReference type="ARBA" id="ARBA00022452"/>
    </source>
</evidence>
<dbReference type="GO" id="GO:0015344">
    <property type="term" value="F:siderophore uptake transmembrane transporter activity"/>
    <property type="evidence" value="ECO:0007669"/>
    <property type="project" value="TreeGrafter"/>
</dbReference>
<dbReference type="NCBIfam" id="TIGR04057">
    <property type="entry name" value="SusC_RagA_signa"/>
    <property type="match status" value="1"/>
</dbReference>
<keyword evidence="5" id="KW-0732">Signal</keyword>
<dbReference type="AlphaFoldDB" id="A0A1H3YJP5"/>
<dbReference type="SUPFAM" id="SSF56935">
    <property type="entry name" value="Porins"/>
    <property type="match status" value="1"/>
</dbReference>
<evidence type="ECO:0000256" key="9">
    <source>
        <dbReference type="ARBA" id="ARBA00023237"/>
    </source>
</evidence>
<evidence type="ECO:0000256" key="5">
    <source>
        <dbReference type="ARBA" id="ARBA00022729"/>
    </source>
</evidence>
<dbReference type="Proteomes" id="UP000199041">
    <property type="component" value="Unassembled WGS sequence"/>
</dbReference>
<evidence type="ECO:0000256" key="4">
    <source>
        <dbReference type="ARBA" id="ARBA00022692"/>
    </source>
</evidence>
<dbReference type="Gene3D" id="2.40.170.20">
    <property type="entry name" value="TonB-dependent receptor, beta-barrel domain"/>
    <property type="match status" value="1"/>
</dbReference>
<dbReference type="GO" id="GO:0009279">
    <property type="term" value="C:cell outer membrane"/>
    <property type="evidence" value="ECO:0007669"/>
    <property type="project" value="UniProtKB-SubCell"/>
</dbReference>
<evidence type="ECO:0000256" key="6">
    <source>
        <dbReference type="ARBA" id="ARBA00023077"/>
    </source>
</evidence>
<keyword evidence="4 10" id="KW-0812">Transmembrane</keyword>
<keyword evidence="3 10" id="KW-1134">Transmembrane beta strand</keyword>
<dbReference type="OrthoDB" id="9768177at2"/>
<name>A0A1H3YJP5_9BACT</name>
<proteinExistence type="inferred from homology"/>
<dbReference type="RefSeq" id="WP_091396748.1">
    <property type="nucleotide sequence ID" value="NZ_FNQY01000008.1"/>
</dbReference>
<keyword evidence="8" id="KW-0675">Receptor</keyword>
<evidence type="ECO:0000256" key="11">
    <source>
        <dbReference type="RuleBase" id="RU003357"/>
    </source>
</evidence>
<keyword evidence="7 10" id="KW-0472">Membrane</keyword>
<dbReference type="InterPro" id="IPR000531">
    <property type="entry name" value="Beta-barrel_TonB"/>
</dbReference>
<dbReference type="InterPro" id="IPR008969">
    <property type="entry name" value="CarboxyPept-like_regulatory"/>
</dbReference>
<dbReference type="PROSITE" id="PS52016">
    <property type="entry name" value="TONB_DEPENDENT_REC_3"/>
    <property type="match status" value="1"/>
</dbReference>
<dbReference type="EMBL" id="FNQY01000008">
    <property type="protein sequence ID" value="SEA11806.1"/>
    <property type="molecule type" value="Genomic_DNA"/>
</dbReference>
<dbReference type="InterPro" id="IPR023996">
    <property type="entry name" value="TonB-dep_OMP_SusC/RagA"/>
</dbReference>
<keyword evidence="9 10" id="KW-0998">Cell outer membrane</keyword>
<feature type="domain" description="TonB-dependent receptor plug" evidence="13">
    <location>
        <begin position="133"/>
        <end position="239"/>
    </location>
</feature>
<evidence type="ECO:0000259" key="12">
    <source>
        <dbReference type="Pfam" id="PF00593"/>
    </source>
</evidence>
<dbReference type="InterPro" id="IPR037066">
    <property type="entry name" value="Plug_dom_sf"/>
</dbReference>
<dbReference type="SUPFAM" id="SSF49464">
    <property type="entry name" value="Carboxypeptidase regulatory domain-like"/>
    <property type="match status" value="1"/>
</dbReference>
<gene>
    <name evidence="14" type="ORF">SAMN05192529_108128</name>
</gene>
<evidence type="ECO:0000256" key="7">
    <source>
        <dbReference type="ARBA" id="ARBA00023136"/>
    </source>
</evidence>
<reference evidence="14 15" key="1">
    <citation type="submission" date="2016-10" db="EMBL/GenBank/DDBJ databases">
        <authorList>
            <person name="de Groot N.N."/>
        </authorList>
    </citation>
    <scope>NUCLEOTIDE SEQUENCE [LARGE SCALE GENOMIC DNA]</scope>
    <source>
        <strain evidence="14 15">Vu-144</strain>
    </source>
</reference>
<dbReference type="Pfam" id="PF07715">
    <property type="entry name" value="Plug"/>
    <property type="match status" value="1"/>
</dbReference>
<feature type="domain" description="TonB-dependent receptor-like beta-barrel" evidence="12">
    <location>
        <begin position="437"/>
        <end position="876"/>
    </location>
</feature>
<evidence type="ECO:0000313" key="14">
    <source>
        <dbReference type="EMBL" id="SEA11806.1"/>
    </source>
</evidence>
<organism evidence="14 15">
    <name type="scientific">Arachidicoccus rhizosphaerae</name>
    <dbReference type="NCBI Taxonomy" id="551991"/>
    <lineage>
        <taxon>Bacteria</taxon>
        <taxon>Pseudomonadati</taxon>
        <taxon>Bacteroidota</taxon>
        <taxon>Chitinophagia</taxon>
        <taxon>Chitinophagales</taxon>
        <taxon>Chitinophagaceae</taxon>
        <taxon>Arachidicoccus</taxon>
    </lineage>
</organism>
<evidence type="ECO:0000313" key="15">
    <source>
        <dbReference type="Proteomes" id="UP000199041"/>
    </source>
</evidence>
<dbReference type="Pfam" id="PF13715">
    <property type="entry name" value="CarbopepD_reg_2"/>
    <property type="match status" value="1"/>
</dbReference>
<dbReference type="InterPro" id="IPR012910">
    <property type="entry name" value="Plug_dom"/>
</dbReference>
<evidence type="ECO:0000256" key="2">
    <source>
        <dbReference type="ARBA" id="ARBA00022448"/>
    </source>
</evidence>
<evidence type="ECO:0000259" key="13">
    <source>
        <dbReference type="Pfam" id="PF07715"/>
    </source>
</evidence>
<protein>
    <submittedName>
        <fullName evidence="14">TonB-linked outer membrane protein, SusC/RagA family</fullName>
    </submittedName>
</protein>
<dbReference type="STRING" id="551991.SAMN05192529_108128"/>
<dbReference type="Gene3D" id="2.60.40.1120">
    <property type="entry name" value="Carboxypeptidase-like, regulatory domain"/>
    <property type="match status" value="1"/>
</dbReference>
<comment type="subcellular location">
    <subcellularLocation>
        <location evidence="1 10">Cell outer membrane</location>
        <topology evidence="1 10">Multi-pass membrane protein</topology>
    </subcellularLocation>
</comment>
<comment type="similarity">
    <text evidence="10 11">Belongs to the TonB-dependent receptor family.</text>
</comment>
<dbReference type="Pfam" id="PF00593">
    <property type="entry name" value="TonB_dep_Rec_b-barrel"/>
    <property type="match status" value="1"/>
</dbReference>
<dbReference type="NCBIfam" id="TIGR04056">
    <property type="entry name" value="OMP_RagA_SusC"/>
    <property type="match status" value="1"/>
</dbReference>
<sequence>MSKLKPRFFRMPFLLTLLICLLWAYNVKAGQGKMELTYQQQLLTGQVTDSTGHGLGGVSVQIKGTTTGTLTDDNGNFSIQAGQNDVLVIQYVGYITQELTVNGTEPVRIRLVQDVTDLSQVLVIGYGTQKKSLVTGAIAQVTSKDIANKQIGRLDDALRGQAAGVSVIQSNGAPGSAPAVYVRGVTSINNSVPLYVIDGVVQTGNGGIDYLDPNDIASIEVLKDAASAAVYGSRASNGVIIITTKQGRLGETNRVNYSGQYGWQAPITKVKMANATQYAELRNEAALNDGASLPYPAAGIYGTGTNWQDEIFSDHAIYQNHSLSISGGSEKATYYLSAGYRGQQGIIAPSIAFNKQFSLTTNTSFKLGKYVKVGENFSFTNQKNNTGLNTNSEYGGPLSDALNLDPITPVTVNSDFVTANPGTYPTSRIPYLIQAGNGEYYAISPRVQQEMTNPLAFIQTQKGNYGWSNNFIGSGYININPIEGLNLRSQFSAKGGFWGSESFGSFYYMNTTNDHTPPNGTQNSHYRDAEHNLTWNWDNTASYSKEVGLHSFELLAGMSATKQTGQGVNATHYGEPVTSYQDASFNWGVSQDSTAGWGYENQVYTLESFFGRLSYNYAEKYLLMGIVRRDASSKFGSDNRWATFPSVQLGWVATKENFFPKNTPINNLKFRFSYGETGNEMSLDNFMFQSVVNGGGRRNAVFGDNMLLVGYSPSAPSNPALKWEQTSQLDAGFDMMLSGGFSVTFDYYNKKTSGILQTVQIPGFAGYLGQPYANVGDMSNKGVELELGWNKNFSQDIHLRLNGNISYNQNRVTYLGDGKAYLDGGASWQASLYSLTRTAVGQPVNAFYGFKQLGTFKSQAEIDAYGYTDAGGDFQLFQPNAKPGDLKWWKNPDNPDDAGKGVIGQGDRTFLGDPNPHWLYGVNLNFSWKNWDLLAFGQGVWGNQIFQAYRRRDVGVGGYAGGANYQVEALNAWTTLNPTSNYPRITDADPNNNFANPSDFYLQSGAYFRLKTLQIGYTMPKSLLNVIKAQTVRIYASATNLVTLTKYTGYDPEIAGGVDKGLYPQAKTFIIGLNIGL</sequence>
<keyword evidence="2 10" id="KW-0813">Transport</keyword>
<dbReference type="InterPro" id="IPR039426">
    <property type="entry name" value="TonB-dep_rcpt-like"/>
</dbReference>
<dbReference type="Gene3D" id="2.170.130.10">
    <property type="entry name" value="TonB-dependent receptor, plug domain"/>
    <property type="match status" value="1"/>
</dbReference>
<dbReference type="PANTHER" id="PTHR30069">
    <property type="entry name" value="TONB-DEPENDENT OUTER MEMBRANE RECEPTOR"/>
    <property type="match status" value="1"/>
</dbReference>
<dbReference type="InterPro" id="IPR023997">
    <property type="entry name" value="TonB-dep_OMP_SusC/RagA_CS"/>
</dbReference>
<dbReference type="InterPro" id="IPR036942">
    <property type="entry name" value="Beta-barrel_TonB_sf"/>
</dbReference>
<evidence type="ECO:0000256" key="10">
    <source>
        <dbReference type="PROSITE-ProRule" id="PRU01360"/>
    </source>
</evidence>
<dbReference type="PANTHER" id="PTHR30069:SF29">
    <property type="entry name" value="HEMOGLOBIN AND HEMOGLOBIN-HAPTOGLOBIN-BINDING PROTEIN 1-RELATED"/>
    <property type="match status" value="1"/>
</dbReference>
<accession>A0A1H3YJP5</accession>
<dbReference type="GO" id="GO:0044718">
    <property type="term" value="P:siderophore transmembrane transport"/>
    <property type="evidence" value="ECO:0007669"/>
    <property type="project" value="TreeGrafter"/>
</dbReference>
<keyword evidence="15" id="KW-1185">Reference proteome</keyword>
<evidence type="ECO:0000256" key="8">
    <source>
        <dbReference type="ARBA" id="ARBA00023170"/>
    </source>
</evidence>